<dbReference type="Proteomes" id="UP000258613">
    <property type="component" value="Plasmid pAArc-Mg-01"/>
</dbReference>
<keyword evidence="5 8" id="KW-0418">Kinase</keyword>
<evidence type="ECO:0000256" key="5">
    <source>
        <dbReference type="ARBA" id="ARBA00022777"/>
    </source>
</evidence>
<keyword evidence="9" id="KW-1185">Reference proteome</keyword>
<accession>A0A346PKB1</accession>
<dbReference type="SUPFAM" id="SSF52172">
    <property type="entry name" value="CheY-like"/>
    <property type="match status" value="1"/>
</dbReference>
<evidence type="ECO:0000313" key="8">
    <source>
        <dbReference type="EMBL" id="AXR79956.1"/>
    </source>
</evidence>
<comment type="catalytic activity">
    <reaction evidence="1">
        <text>ATP + protein L-histidine = ADP + protein N-phospho-L-histidine.</text>
        <dbReference type="EC" id="2.7.13.3"/>
    </reaction>
</comment>
<dbReference type="AlphaFoldDB" id="A0A346PKB1"/>
<dbReference type="Gene3D" id="3.30.565.10">
    <property type="entry name" value="Histidine kinase-like ATPase, C-terminal domain"/>
    <property type="match status" value="1"/>
</dbReference>
<evidence type="ECO:0000259" key="7">
    <source>
        <dbReference type="PROSITE" id="PS50109"/>
    </source>
</evidence>
<keyword evidence="4" id="KW-0547">Nucleotide-binding</keyword>
<reference evidence="8 9" key="1">
    <citation type="submission" date="2018-02" db="EMBL/GenBank/DDBJ databases">
        <title>Phenotypic and genomic properties of facultatively anaerobic sulfur-reducing natronoarchaea from hypersaline soda lakes.</title>
        <authorList>
            <person name="Sorokin D.Y."/>
            <person name="Kublanov I.V."/>
            <person name="Roman P."/>
            <person name="Sinninghe Damste J.S."/>
            <person name="Golyshin P.N."/>
            <person name="Rojo D."/>
            <person name="Ciordia S."/>
            <person name="Mena M.D.C."/>
            <person name="Ferrer M."/>
            <person name="Messina E."/>
            <person name="Smedile F."/>
            <person name="La Spada G."/>
            <person name="La Cono V."/>
            <person name="Yakimov M.M."/>
        </authorList>
    </citation>
    <scope>NUCLEOTIDE SEQUENCE [LARGE SCALE GENOMIC DNA]</scope>
    <source>
        <strain evidence="8 9">AArc-Mg</strain>
        <plasmid evidence="9">paarc-mg-01</plasmid>
    </source>
</reference>
<keyword evidence="8" id="KW-0614">Plasmid</keyword>
<proteinExistence type="predicted"/>
<dbReference type="PANTHER" id="PTHR44936">
    <property type="entry name" value="SENSOR PROTEIN CREC"/>
    <property type="match status" value="1"/>
</dbReference>
<dbReference type="InterPro" id="IPR036890">
    <property type="entry name" value="HATPase_C_sf"/>
</dbReference>
<dbReference type="EC" id="2.7.13.3" evidence="2"/>
<dbReference type="PROSITE" id="PS50109">
    <property type="entry name" value="HIS_KIN"/>
    <property type="match status" value="1"/>
</dbReference>
<dbReference type="PANTHER" id="PTHR44936:SF10">
    <property type="entry name" value="SENSOR PROTEIN RSTB"/>
    <property type="match status" value="1"/>
</dbReference>
<dbReference type="GO" id="GO:0005524">
    <property type="term" value="F:ATP binding"/>
    <property type="evidence" value="ECO:0007669"/>
    <property type="project" value="UniProtKB-KW"/>
</dbReference>
<gene>
    <name evidence="8" type="ORF">AArcMg_4131</name>
</gene>
<dbReference type="SUPFAM" id="SSF55874">
    <property type="entry name" value="ATPase domain of HSP90 chaperone/DNA topoisomerase II/histidine kinase"/>
    <property type="match status" value="1"/>
</dbReference>
<protein>
    <recommendedName>
        <fullName evidence="2">histidine kinase</fullName>
        <ecNumber evidence="2">2.7.13.3</ecNumber>
    </recommendedName>
</protein>
<dbReference type="InterPro" id="IPR005467">
    <property type="entry name" value="His_kinase_dom"/>
</dbReference>
<evidence type="ECO:0000256" key="6">
    <source>
        <dbReference type="ARBA" id="ARBA00022840"/>
    </source>
</evidence>
<feature type="domain" description="Histidine kinase" evidence="7">
    <location>
        <begin position="160"/>
        <end position="368"/>
    </location>
</feature>
<evidence type="ECO:0000256" key="1">
    <source>
        <dbReference type="ARBA" id="ARBA00000085"/>
    </source>
</evidence>
<name>A0A346PKB1_9EURY</name>
<dbReference type="SMART" id="SM00387">
    <property type="entry name" value="HATPase_c"/>
    <property type="match status" value="1"/>
</dbReference>
<keyword evidence="3" id="KW-0808">Transferase</keyword>
<dbReference type="InterPro" id="IPR011006">
    <property type="entry name" value="CheY-like_superfamily"/>
</dbReference>
<dbReference type="CDD" id="cd00075">
    <property type="entry name" value="HATPase"/>
    <property type="match status" value="1"/>
</dbReference>
<organism evidence="8 9">
    <name type="scientific">Natrarchaeobaculum sulfurireducens</name>
    <dbReference type="NCBI Taxonomy" id="2044521"/>
    <lineage>
        <taxon>Archaea</taxon>
        <taxon>Methanobacteriati</taxon>
        <taxon>Methanobacteriota</taxon>
        <taxon>Stenosarchaea group</taxon>
        <taxon>Halobacteria</taxon>
        <taxon>Halobacteriales</taxon>
        <taxon>Natrialbaceae</taxon>
        <taxon>Natrarchaeobaculum</taxon>
    </lineage>
</organism>
<evidence type="ECO:0000313" key="9">
    <source>
        <dbReference type="Proteomes" id="UP000258613"/>
    </source>
</evidence>
<evidence type="ECO:0000256" key="2">
    <source>
        <dbReference type="ARBA" id="ARBA00012438"/>
    </source>
</evidence>
<evidence type="ECO:0000256" key="4">
    <source>
        <dbReference type="ARBA" id="ARBA00022741"/>
    </source>
</evidence>
<keyword evidence="6" id="KW-0067">ATP-binding</keyword>
<dbReference type="GO" id="GO:0004673">
    <property type="term" value="F:protein histidine kinase activity"/>
    <property type="evidence" value="ECO:0007669"/>
    <property type="project" value="UniProtKB-EC"/>
</dbReference>
<dbReference type="EMBL" id="CP027032">
    <property type="protein sequence ID" value="AXR79956.1"/>
    <property type="molecule type" value="Genomic_DNA"/>
</dbReference>
<sequence length="373" mass="41770">MTSEQFEPRGSAAEPMATTRVLVTIENPGNRRVLLEWMQAQDEYEAVSGGAERLRDAEYDICVLDEKRLRENAVAIRDRRRAETGVLPMLLVSSATDFATVKSWTHHTMDQDLWHLLDEIVTTPIEHVELRSRLENLRRVRTQSVALAQKTEQLLLLNRITRHDIRNEMNVITGWAGQLDNHVDEAGKEICERILDSSHNVVELTRAVREFVEVLEMDNDPKLKPITLETALADEIEKRRSLFEDAEFVVDGEIPPIEVQANELLPSVFRNLLNNAVQHNDSKTPRVTVAVTEQDTSVEVVIADNGPGIPADRRDAVLGRTEEKLDNPSAGIGLYLVDTLVDQYGGTIRITGSDNGGAAVTVTLETVSRGDER</sequence>
<evidence type="ECO:0000256" key="3">
    <source>
        <dbReference type="ARBA" id="ARBA00022679"/>
    </source>
</evidence>
<geneLocation type="plasmid" evidence="9">
    <name>paarc-mg-01</name>
</geneLocation>
<dbReference type="KEGG" id="nag:AArcMg_4131"/>
<dbReference type="InterPro" id="IPR050980">
    <property type="entry name" value="2C_sensor_his_kinase"/>
</dbReference>
<dbReference type="InterPro" id="IPR003594">
    <property type="entry name" value="HATPase_dom"/>
</dbReference>
<dbReference type="InterPro" id="IPR004358">
    <property type="entry name" value="Sig_transdc_His_kin-like_C"/>
</dbReference>
<dbReference type="Pfam" id="PF02518">
    <property type="entry name" value="HATPase_c"/>
    <property type="match status" value="1"/>
</dbReference>
<dbReference type="PRINTS" id="PR00344">
    <property type="entry name" value="BCTRLSENSOR"/>
</dbReference>